<evidence type="ECO:0000256" key="2">
    <source>
        <dbReference type="ARBA" id="ARBA00010701"/>
    </source>
</evidence>
<evidence type="ECO:0000256" key="4">
    <source>
        <dbReference type="RuleBase" id="RU004262"/>
    </source>
</evidence>
<dbReference type="GO" id="GO:0005615">
    <property type="term" value="C:extracellular space"/>
    <property type="evidence" value="ECO:0007669"/>
    <property type="project" value="TreeGrafter"/>
</dbReference>
<dbReference type="InterPro" id="IPR029058">
    <property type="entry name" value="AB_hydrolase_fold"/>
</dbReference>
<dbReference type="Gene3D" id="3.40.50.1820">
    <property type="entry name" value="alpha/beta hydrolase"/>
    <property type="match status" value="1"/>
</dbReference>
<sequence>MLIKILCLVAIFAACDGGSVSMARNVNLNKYYIYTRDTHRDPVLLNENDLPNSSLVPEDDTVVIIHGHAGSAFTSLNPMVLNALLSSEKVNVIVVDWSVYASLSYANAVVAVPSVGIAIARVLSLLEAASPQQINFNRVHLVGFGLGAHAAGFAGRELQQTYNKRVARITGLDPSGNQWVNNPQRLRSSDARYVEAIHTDGTGVNANGIGIRVGHVDFFANGGGNQPGCSNNACSHNRAYELFSSSLTHGGLIGRECETTKQLTSNLCRGFNLELGNNKMNKFGDGMFRVNTGKSYPF</sequence>
<evidence type="ECO:0000256" key="5">
    <source>
        <dbReference type="SAM" id="SignalP"/>
    </source>
</evidence>
<dbReference type="Proteomes" id="UP000791440">
    <property type="component" value="Unassembled WGS sequence"/>
</dbReference>
<dbReference type="PROSITE" id="PS51257">
    <property type="entry name" value="PROKAR_LIPOPROTEIN"/>
    <property type="match status" value="1"/>
</dbReference>
<feature type="chain" id="PRO_5038276866" evidence="5">
    <location>
        <begin position="18"/>
        <end position="298"/>
    </location>
</feature>
<dbReference type="EMBL" id="JH668584">
    <property type="protein sequence ID" value="KAG6458450.1"/>
    <property type="molecule type" value="Genomic_DNA"/>
</dbReference>
<dbReference type="InterPro" id="IPR000734">
    <property type="entry name" value="TAG_lipase"/>
</dbReference>
<accession>A0A922CU57</accession>
<proteinExistence type="evidence at transcript level"/>
<dbReference type="OrthoDB" id="199913at2759"/>
<dbReference type="GO" id="GO:0017171">
    <property type="term" value="F:serine hydrolase activity"/>
    <property type="evidence" value="ECO:0007669"/>
    <property type="project" value="TreeGrafter"/>
</dbReference>
<dbReference type="AlphaFoldDB" id="A0A922CU57"/>
<name>A0A922CU57_MANSE</name>
<dbReference type="PANTHER" id="PTHR11610">
    <property type="entry name" value="LIPASE"/>
    <property type="match status" value="1"/>
</dbReference>
<evidence type="ECO:0000259" key="6">
    <source>
        <dbReference type="Pfam" id="PF00151"/>
    </source>
</evidence>
<dbReference type="EMBL" id="JH668584">
    <property type="protein sequence ID" value="KAG6458449.1"/>
    <property type="molecule type" value="Genomic_DNA"/>
</dbReference>
<evidence type="ECO:0000313" key="8">
    <source>
        <dbReference type="EMBL" id="UXP71884.1"/>
    </source>
</evidence>
<dbReference type="SUPFAM" id="SSF53474">
    <property type="entry name" value="alpha/beta-Hydrolases"/>
    <property type="match status" value="1"/>
</dbReference>
<reference evidence="8" key="3">
    <citation type="journal article" date="2022" name="Insect Sci.">
        <title>Genome-wide identification, classification, and expression profiling of serine esterases and other esterase-related proteins in the tobacco hornworm, Manduca sexta.</title>
        <authorList>
            <person name="Miao Z."/>
            <person name="Xiong C."/>
            <person name="Cao X."/>
            <person name="Shan T."/>
            <person name="Jin Q."/>
            <person name="Jiang H."/>
        </authorList>
    </citation>
    <scope>NUCLEOTIDE SEQUENCE</scope>
    <source>
        <strain evidence="8">NLH10</strain>
    </source>
</reference>
<dbReference type="PANTHER" id="PTHR11610:SF173">
    <property type="entry name" value="LIPASE DOMAIN-CONTAINING PROTEIN-RELATED"/>
    <property type="match status" value="1"/>
</dbReference>
<dbReference type="EMBL" id="ON929102">
    <property type="protein sequence ID" value="UXP71884.1"/>
    <property type="molecule type" value="mRNA"/>
</dbReference>
<keyword evidence="5" id="KW-0732">Signal</keyword>
<organism evidence="7 9">
    <name type="scientific">Manduca sexta</name>
    <name type="common">Tobacco hawkmoth</name>
    <name type="synonym">Tobacco hornworm</name>
    <dbReference type="NCBI Taxonomy" id="7130"/>
    <lineage>
        <taxon>Eukaryota</taxon>
        <taxon>Metazoa</taxon>
        <taxon>Ecdysozoa</taxon>
        <taxon>Arthropoda</taxon>
        <taxon>Hexapoda</taxon>
        <taxon>Insecta</taxon>
        <taxon>Pterygota</taxon>
        <taxon>Neoptera</taxon>
        <taxon>Endopterygota</taxon>
        <taxon>Lepidoptera</taxon>
        <taxon>Glossata</taxon>
        <taxon>Ditrysia</taxon>
        <taxon>Bombycoidea</taxon>
        <taxon>Sphingidae</taxon>
        <taxon>Sphinginae</taxon>
        <taxon>Sphingini</taxon>
        <taxon>Manduca</taxon>
    </lineage>
</organism>
<evidence type="ECO:0000313" key="9">
    <source>
        <dbReference type="Proteomes" id="UP000791440"/>
    </source>
</evidence>
<protein>
    <submittedName>
        <fullName evidence="8">Esterase</fullName>
    </submittedName>
</protein>
<reference evidence="7" key="2">
    <citation type="submission" date="2020-12" db="EMBL/GenBank/DDBJ databases">
        <authorList>
            <person name="Kanost M."/>
        </authorList>
    </citation>
    <scope>NUCLEOTIDE SEQUENCE</scope>
</reference>
<keyword evidence="3" id="KW-0964">Secreted</keyword>
<feature type="domain" description="Lipase" evidence="6">
    <location>
        <begin position="46"/>
        <end position="271"/>
    </location>
</feature>
<comment type="subcellular location">
    <subcellularLocation>
        <location evidence="1">Secreted</location>
    </subcellularLocation>
</comment>
<evidence type="ECO:0000256" key="3">
    <source>
        <dbReference type="ARBA" id="ARBA00022525"/>
    </source>
</evidence>
<dbReference type="InterPro" id="IPR013818">
    <property type="entry name" value="Lipase"/>
</dbReference>
<evidence type="ECO:0000256" key="1">
    <source>
        <dbReference type="ARBA" id="ARBA00004613"/>
    </source>
</evidence>
<comment type="similarity">
    <text evidence="2 4">Belongs to the AB hydrolase superfamily. Lipase family.</text>
</comment>
<gene>
    <name evidence="7" type="ORF">O3G_MSEX010868</name>
</gene>
<feature type="signal peptide" evidence="5">
    <location>
        <begin position="1"/>
        <end position="17"/>
    </location>
</feature>
<dbReference type="PRINTS" id="PR00821">
    <property type="entry name" value="TAGLIPASE"/>
</dbReference>
<keyword evidence="9" id="KW-1185">Reference proteome</keyword>
<reference evidence="7" key="1">
    <citation type="journal article" date="2016" name="Insect Biochem. Mol. Biol.">
        <title>Multifaceted biological insights from a draft genome sequence of the tobacco hornworm moth, Manduca sexta.</title>
        <authorList>
            <person name="Kanost M.R."/>
            <person name="Arrese E.L."/>
            <person name="Cao X."/>
            <person name="Chen Y.R."/>
            <person name="Chellapilla S."/>
            <person name="Goldsmith M.R."/>
            <person name="Grosse-Wilde E."/>
            <person name="Heckel D.G."/>
            <person name="Herndon N."/>
            <person name="Jiang H."/>
            <person name="Papanicolaou A."/>
            <person name="Qu J."/>
            <person name="Soulages J.L."/>
            <person name="Vogel H."/>
            <person name="Walters J."/>
            <person name="Waterhouse R.M."/>
            <person name="Ahn S.J."/>
            <person name="Almeida F.C."/>
            <person name="An C."/>
            <person name="Aqrawi P."/>
            <person name="Bretschneider A."/>
            <person name="Bryant W.B."/>
            <person name="Bucks S."/>
            <person name="Chao H."/>
            <person name="Chevignon G."/>
            <person name="Christen J.M."/>
            <person name="Clarke D.F."/>
            <person name="Dittmer N.T."/>
            <person name="Ferguson L.C.F."/>
            <person name="Garavelou S."/>
            <person name="Gordon K.H.J."/>
            <person name="Gunaratna R.T."/>
            <person name="Han Y."/>
            <person name="Hauser F."/>
            <person name="He Y."/>
            <person name="Heidel-Fischer H."/>
            <person name="Hirsh A."/>
            <person name="Hu Y."/>
            <person name="Jiang H."/>
            <person name="Kalra D."/>
            <person name="Klinner C."/>
            <person name="Konig C."/>
            <person name="Kovar C."/>
            <person name="Kroll A.R."/>
            <person name="Kuwar S.S."/>
            <person name="Lee S.L."/>
            <person name="Lehman R."/>
            <person name="Li K."/>
            <person name="Li Z."/>
            <person name="Liang H."/>
            <person name="Lovelace S."/>
            <person name="Lu Z."/>
            <person name="Mansfield J.H."/>
            <person name="McCulloch K.J."/>
            <person name="Mathew T."/>
            <person name="Morton B."/>
            <person name="Muzny D.M."/>
            <person name="Neunemann D."/>
            <person name="Ongeri F."/>
            <person name="Pauchet Y."/>
            <person name="Pu L.L."/>
            <person name="Pyrousis I."/>
            <person name="Rao X.J."/>
            <person name="Redding A."/>
            <person name="Roesel C."/>
            <person name="Sanchez-Gracia A."/>
            <person name="Schaack S."/>
            <person name="Shukla A."/>
            <person name="Tetreau G."/>
            <person name="Wang Y."/>
            <person name="Xiong G.H."/>
            <person name="Traut W."/>
            <person name="Walsh T.K."/>
            <person name="Worley K.C."/>
            <person name="Wu D."/>
            <person name="Wu W."/>
            <person name="Wu Y.Q."/>
            <person name="Zhang X."/>
            <person name="Zou Z."/>
            <person name="Zucker H."/>
            <person name="Briscoe A.D."/>
            <person name="Burmester T."/>
            <person name="Clem R.J."/>
            <person name="Feyereisen R."/>
            <person name="Grimmelikhuijzen C.J.P."/>
            <person name="Hamodrakas S.J."/>
            <person name="Hansson B.S."/>
            <person name="Huguet E."/>
            <person name="Jermiin L.S."/>
            <person name="Lan Q."/>
            <person name="Lehman H.K."/>
            <person name="Lorenzen M."/>
            <person name="Merzendorfer H."/>
            <person name="Michalopoulos I."/>
            <person name="Morton D.B."/>
            <person name="Muthukrishnan S."/>
            <person name="Oakeshott J.G."/>
            <person name="Palmer W."/>
            <person name="Park Y."/>
            <person name="Passarelli A.L."/>
            <person name="Rozas J."/>
            <person name="Schwartz L.M."/>
            <person name="Smith W."/>
            <person name="Southgate A."/>
            <person name="Vilcinskas A."/>
            <person name="Vogt R."/>
            <person name="Wang P."/>
            <person name="Werren J."/>
            <person name="Yu X.Q."/>
            <person name="Zhou J.J."/>
            <person name="Brown S.J."/>
            <person name="Scherer S.E."/>
            <person name="Richards S."/>
            <person name="Blissard G.W."/>
        </authorList>
    </citation>
    <scope>NUCLEOTIDE SEQUENCE</scope>
</reference>
<evidence type="ECO:0000313" key="7">
    <source>
        <dbReference type="EMBL" id="KAG6458449.1"/>
    </source>
</evidence>
<dbReference type="GO" id="GO:0016042">
    <property type="term" value="P:lipid catabolic process"/>
    <property type="evidence" value="ECO:0007669"/>
    <property type="project" value="TreeGrafter"/>
</dbReference>
<dbReference type="Pfam" id="PF00151">
    <property type="entry name" value="Lipase"/>
    <property type="match status" value="1"/>
</dbReference>
<dbReference type="GO" id="GO:0016298">
    <property type="term" value="F:lipase activity"/>
    <property type="evidence" value="ECO:0007669"/>
    <property type="project" value="InterPro"/>
</dbReference>